<sequence length="100" mass="11383">MLSRCRAVLGRQLRPAAAGPAARAIARRSYTNTSVYTRSDWMSPDEVVKMLIEEDQHLAELLKADDSQAPWCRDSVAMVSREVQEHLRVPETWTPEAVFR</sequence>
<reference evidence="1" key="1">
    <citation type="submission" date="2022-07" db="EMBL/GenBank/DDBJ databases">
        <title>Phylogenomic reconstructions and comparative analyses of Kickxellomycotina fungi.</title>
        <authorList>
            <person name="Reynolds N.K."/>
            <person name="Stajich J.E."/>
            <person name="Barry K."/>
            <person name="Grigoriev I.V."/>
            <person name="Crous P."/>
            <person name="Smith M.E."/>
        </authorList>
    </citation>
    <scope>NUCLEOTIDE SEQUENCE</scope>
    <source>
        <strain evidence="1">NBRC 105414</strain>
    </source>
</reference>
<dbReference type="AlphaFoldDB" id="A0A9W8LDL9"/>
<gene>
    <name evidence="1" type="ORF">H4R18_005904</name>
</gene>
<evidence type="ECO:0000313" key="1">
    <source>
        <dbReference type="EMBL" id="KAJ2776030.1"/>
    </source>
</evidence>
<dbReference type="EMBL" id="JANBUL010000407">
    <property type="protein sequence ID" value="KAJ2776030.1"/>
    <property type="molecule type" value="Genomic_DNA"/>
</dbReference>
<dbReference type="Proteomes" id="UP001140217">
    <property type="component" value="Unassembled WGS sequence"/>
</dbReference>
<proteinExistence type="predicted"/>
<name>A0A9W8LDL9_9FUNG</name>
<dbReference type="OrthoDB" id="5569468at2759"/>
<organism evidence="1 2">
    <name type="scientific">Coemansia javaensis</name>
    <dbReference type="NCBI Taxonomy" id="2761396"/>
    <lineage>
        <taxon>Eukaryota</taxon>
        <taxon>Fungi</taxon>
        <taxon>Fungi incertae sedis</taxon>
        <taxon>Zoopagomycota</taxon>
        <taxon>Kickxellomycotina</taxon>
        <taxon>Kickxellomycetes</taxon>
        <taxon>Kickxellales</taxon>
        <taxon>Kickxellaceae</taxon>
        <taxon>Coemansia</taxon>
    </lineage>
</organism>
<protein>
    <submittedName>
        <fullName evidence="1">Uncharacterized protein</fullName>
    </submittedName>
</protein>
<evidence type="ECO:0000313" key="2">
    <source>
        <dbReference type="Proteomes" id="UP001140217"/>
    </source>
</evidence>
<keyword evidence="2" id="KW-1185">Reference proteome</keyword>
<comment type="caution">
    <text evidence="1">The sequence shown here is derived from an EMBL/GenBank/DDBJ whole genome shotgun (WGS) entry which is preliminary data.</text>
</comment>
<accession>A0A9W8LDL9</accession>